<evidence type="ECO:0000313" key="2">
    <source>
        <dbReference type="EMBL" id="KAK4881434.1"/>
    </source>
</evidence>
<reference evidence="3" key="1">
    <citation type="submission" date="2023-01" db="EMBL/GenBank/DDBJ databases">
        <title>Key to firefly adult light organ development and bioluminescence: homeobox transcription factors regulate luciferase expression and transportation to peroxisome.</title>
        <authorList>
            <person name="Fu X."/>
        </authorList>
    </citation>
    <scope>NUCLEOTIDE SEQUENCE [LARGE SCALE GENOMIC DNA]</scope>
</reference>
<organism evidence="2 3">
    <name type="scientific">Aquatica leii</name>
    <dbReference type="NCBI Taxonomy" id="1421715"/>
    <lineage>
        <taxon>Eukaryota</taxon>
        <taxon>Metazoa</taxon>
        <taxon>Ecdysozoa</taxon>
        <taxon>Arthropoda</taxon>
        <taxon>Hexapoda</taxon>
        <taxon>Insecta</taxon>
        <taxon>Pterygota</taxon>
        <taxon>Neoptera</taxon>
        <taxon>Endopterygota</taxon>
        <taxon>Coleoptera</taxon>
        <taxon>Polyphaga</taxon>
        <taxon>Elateriformia</taxon>
        <taxon>Elateroidea</taxon>
        <taxon>Lampyridae</taxon>
        <taxon>Luciolinae</taxon>
        <taxon>Aquatica</taxon>
    </lineage>
</organism>
<evidence type="ECO:0008006" key="4">
    <source>
        <dbReference type="Google" id="ProtNLM"/>
    </source>
</evidence>
<evidence type="ECO:0000313" key="3">
    <source>
        <dbReference type="Proteomes" id="UP001353858"/>
    </source>
</evidence>
<feature type="signal peptide" evidence="1">
    <location>
        <begin position="1"/>
        <end position="18"/>
    </location>
</feature>
<accession>A0AAN7PYW1</accession>
<dbReference type="AlphaFoldDB" id="A0AAN7PYW1"/>
<comment type="caution">
    <text evidence="2">The sequence shown here is derived from an EMBL/GenBank/DDBJ whole genome shotgun (WGS) entry which is preliminary data.</text>
</comment>
<keyword evidence="3" id="KW-1185">Reference proteome</keyword>
<keyword evidence="1" id="KW-0732">Signal</keyword>
<evidence type="ECO:0000256" key="1">
    <source>
        <dbReference type="SAM" id="SignalP"/>
    </source>
</evidence>
<proteinExistence type="predicted"/>
<dbReference type="EMBL" id="JARPUR010000002">
    <property type="protein sequence ID" value="KAK4881434.1"/>
    <property type="molecule type" value="Genomic_DNA"/>
</dbReference>
<name>A0AAN7PYW1_9COLE</name>
<gene>
    <name evidence="2" type="ORF">RN001_004753</name>
</gene>
<sequence length="255" mass="29384">MFIHICLFILNFIYYTSYQTIDIHAVFGDDEDSIEFDERVSISSAVLFARNRTDTSDPYEDEDNYLMIKDDNHESKETCACVKVVQIINPYKDLVPLKAFNMASMQCAICLSIAKQIQTTLGEYKIGLNDPKEEIAKLRYGIRIFCRSHFSVLQLRNNLKHFENIAKLLKYASNEVQENWRLLLNQKCNKYINHINVISFYNVLLERTSSISSFLCSTNDLITGEEDGATWASDEKEDADYEQIAELSSSDNESD</sequence>
<feature type="chain" id="PRO_5043015528" description="Saposin B-type domain-containing protein" evidence="1">
    <location>
        <begin position="19"/>
        <end position="255"/>
    </location>
</feature>
<protein>
    <recommendedName>
        <fullName evidence="4">Saposin B-type domain-containing protein</fullName>
    </recommendedName>
</protein>
<dbReference type="Proteomes" id="UP001353858">
    <property type="component" value="Unassembled WGS sequence"/>
</dbReference>